<feature type="region of interest" description="Disordered" evidence="1">
    <location>
        <begin position="1"/>
        <end position="35"/>
    </location>
</feature>
<organism evidence="2 3">
    <name type="scientific">Heracleum sosnowskyi</name>
    <dbReference type="NCBI Taxonomy" id="360622"/>
    <lineage>
        <taxon>Eukaryota</taxon>
        <taxon>Viridiplantae</taxon>
        <taxon>Streptophyta</taxon>
        <taxon>Embryophyta</taxon>
        <taxon>Tracheophyta</taxon>
        <taxon>Spermatophyta</taxon>
        <taxon>Magnoliopsida</taxon>
        <taxon>eudicotyledons</taxon>
        <taxon>Gunneridae</taxon>
        <taxon>Pentapetalae</taxon>
        <taxon>asterids</taxon>
        <taxon>campanulids</taxon>
        <taxon>Apiales</taxon>
        <taxon>Apiaceae</taxon>
        <taxon>Apioideae</taxon>
        <taxon>apioid superclade</taxon>
        <taxon>Tordylieae</taxon>
        <taxon>Tordyliinae</taxon>
        <taxon>Heracleum</taxon>
    </lineage>
</organism>
<sequence>MASQVNNFSLSELNWQKNHPLPMSDSNHQKDSDVAVENNGFEDFVEAKTWNFRPRKPLRKLSNGNNGARLESKGEVRQQLDVSSKTHQVKKEKKQKFSILLTHEEIENDIFLMTGGRPSRRPRKRAKIVQKQLDNLLPGSWLSEVTPDCYKVHDPPIKG</sequence>
<dbReference type="InterPro" id="IPR012438">
    <property type="entry name" value="DUF1639"/>
</dbReference>
<dbReference type="AlphaFoldDB" id="A0AAD8JE47"/>
<evidence type="ECO:0000313" key="3">
    <source>
        <dbReference type="Proteomes" id="UP001237642"/>
    </source>
</evidence>
<evidence type="ECO:0000256" key="1">
    <source>
        <dbReference type="SAM" id="MobiDB-lite"/>
    </source>
</evidence>
<comment type="caution">
    <text evidence="2">The sequence shown here is derived from an EMBL/GenBank/DDBJ whole genome shotgun (WGS) entry which is preliminary data.</text>
</comment>
<name>A0AAD8JE47_9APIA</name>
<dbReference type="PANTHER" id="PTHR33130">
    <property type="entry name" value="PUTATIVE (DUF1639)-RELATED"/>
    <property type="match status" value="1"/>
</dbReference>
<dbReference type="EMBL" id="JAUIZM010000001">
    <property type="protein sequence ID" value="KAK1400750.1"/>
    <property type="molecule type" value="Genomic_DNA"/>
</dbReference>
<gene>
    <name evidence="2" type="ORF">POM88_000355</name>
</gene>
<dbReference type="Proteomes" id="UP001237642">
    <property type="component" value="Unassembled WGS sequence"/>
</dbReference>
<dbReference type="PANTHER" id="PTHR33130:SF91">
    <property type="match status" value="1"/>
</dbReference>
<reference evidence="2" key="2">
    <citation type="submission" date="2023-05" db="EMBL/GenBank/DDBJ databases">
        <authorList>
            <person name="Schelkunov M.I."/>
        </authorList>
    </citation>
    <scope>NUCLEOTIDE SEQUENCE</scope>
    <source>
        <strain evidence="2">Hsosn_3</strain>
        <tissue evidence="2">Leaf</tissue>
    </source>
</reference>
<feature type="compositionally biased region" description="Polar residues" evidence="1">
    <location>
        <begin position="1"/>
        <end position="17"/>
    </location>
</feature>
<protein>
    <submittedName>
        <fullName evidence="2">Uncharacterized protein</fullName>
    </submittedName>
</protein>
<dbReference type="Pfam" id="PF07797">
    <property type="entry name" value="DUF1639"/>
    <property type="match status" value="1"/>
</dbReference>
<accession>A0AAD8JE47</accession>
<evidence type="ECO:0000313" key="2">
    <source>
        <dbReference type="EMBL" id="KAK1400750.1"/>
    </source>
</evidence>
<feature type="region of interest" description="Disordered" evidence="1">
    <location>
        <begin position="56"/>
        <end position="89"/>
    </location>
</feature>
<proteinExistence type="predicted"/>
<keyword evidence="3" id="KW-1185">Reference proteome</keyword>
<reference evidence="2" key="1">
    <citation type="submission" date="2023-02" db="EMBL/GenBank/DDBJ databases">
        <title>Genome of toxic invasive species Heracleum sosnowskyi carries increased number of genes despite the absence of recent whole-genome duplications.</title>
        <authorList>
            <person name="Schelkunov M."/>
            <person name="Shtratnikova V."/>
            <person name="Makarenko M."/>
            <person name="Klepikova A."/>
            <person name="Omelchenko D."/>
            <person name="Novikova G."/>
            <person name="Obukhova E."/>
            <person name="Bogdanov V."/>
            <person name="Penin A."/>
            <person name="Logacheva M."/>
        </authorList>
    </citation>
    <scope>NUCLEOTIDE SEQUENCE</scope>
    <source>
        <strain evidence="2">Hsosn_3</strain>
        <tissue evidence="2">Leaf</tissue>
    </source>
</reference>